<dbReference type="VEuPathDB" id="TriTrypDB:TM35_000401770"/>
<comment type="catalytic activity">
    <reaction evidence="9">
        <text>squalene + reduced [NADPH--hemoprotein reductase] + O2 = (S)-2,3-epoxysqualene + oxidized [NADPH--hemoprotein reductase] + H2O + H(+)</text>
        <dbReference type="Rhea" id="RHEA:25282"/>
        <dbReference type="Rhea" id="RHEA-COMP:11964"/>
        <dbReference type="Rhea" id="RHEA-COMP:11965"/>
        <dbReference type="ChEBI" id="CHEBI:15377"/>
        <dbReference type="ChEBI" id="CHEBI:15378"/>
        <dbReference type="ChEBI" id="CHEBI:15379"/>
        <dbReference type="ChEBI" id="CHEBI:15440"/>
        <dbReference type="ChEBI" id="CHEBI:15441"/>
        <dbReference type="ChEBI" id="CHEBI:57618"/>
        <dbReference type="ChEBI" id="CHEBI:58210"/>
        <dbReference type="EC" id="1.14.14.17"/>
    </reaction>
</comment>
<dbReference type="Proteomes" id="UP000192257">
    <property type="component" value="Unassembled WGS sequence"/>
</dbReference>
<keyword evidence="5 9" id="KW-0285">Flavoprotein</keyword>
<evidence type="ECO:0000256" key="2">
    <source>
        <dbReference type="ARBA" id="ARBA00004370"/>
    </source>
</evidence>
<dbReference type="GeneID" id="39989572"/>
<comment type="subcellular location">
    <subcellularLocation>
        <location evidence="2">Membrane</location>
    </subcellularLocation>
</comment>
<comment type="caution">
    <text evidence="12">The sequence shown here is derived from an EMBL/GenBank/DDBJ whole genome shotgun (WGS) entry which is preliminary data.</text>
</comment>
<dbReference type="EC" id="1.14.14.17" evidence="4 9"/>
<keyword evidence="8 9" id="KW-0472">Membrane</keyword>
<dbReference type="UniPathway" id="UPA00767">
    <property type="reaction ID" value="UER00752"/>
</dbReference>
<keyword evidence="9" id="KW-1133">Transmembrane helix</keyword>
<feature type="chain" id="PRO_5013230471" description="Squalene monooxygenase" evidence="10">
    <location>
        <begin position="20"/>
        <end position="568"/>
    </location>
</feature>
<comment type="function">
    <text evidence="9">Catalyzes the stereospecific oxidation of squalene to (S)-2,3-epoxysqualene, and is considered to be a rate-limiting enzyme in steroid biosynthesis.</text>
</comment>
<dbReference type="Gene3D" id="3.50.50.60">
    <property type="entry name" value="FAD/NAD(P)-binding domain"/>
    <property type="match status" value="1"/>
</dbReference>
<keyword evidence="10" id="KW-0732">Signal</keyword>
<dbReference type="InterPro" id="IPR036188">
    <property type="entry name" value="FAD/NAD-bd_sf"/>
</dbReference>
<keyword evidence="7 9" id="KW-0560">Oxidoreductase</keyword>
<comment type="similarity">
    <text evidence="3 9">Belongs to the squalene monooxygenase family.</text>
</comment>
<keyword evidence="12" id="KW-0503">Monooxygenase</keyword>
<dbReference type="SUPFAM" id="SSF51905">
    <property type="entry name" value="FAD/NAD(P)-binding domain"/>
    <property type="match status" value="1"/>
</dbReference>
<evidence type="ECO:0000256" key="5">
    <source>
        <dbReference type="ARBA" id="ARBA00022630"/>
    </source>
</evidence>
<gene>
    <name evidence="12" type="ORF">TM35_000401770</name>
</gene>
<evidence type="ECO:0000256" key="9">
    <source>
        <dbReference type="RuleBase" id="RU367121"/>
    </source>
</evidence>
<dbReference type="Pfam" id="PF08491">
    <property type="entry name" value="SE"/>
    <property type="match status" value="1"/>
</dbReference>
<comment type="caution">
    <text evidence="9">Lacks conserved residue(s) required for the propagation of feature annotation.</text>
</comment>
<keyword evidence="9" id="KW-0812">Transmembrane</keyword>
<evidence type="ECO:0000256" key="10">
    <source>
        <dbReference type="SAM" id="SignalP"/>
    </source>
</evidence>
<evidence type="ECO:0000313" key="13">
    <source>
        <dbReference type="Proteomes" id="UP000192257"/>
    </source>
</evidence>
<accession>A0A1X0NLC9</accession>
<evidence type="ECO:0000259" key="11">
    <source>
        <dbReference type="Pfam" id="PF08491"/>
    </source>
</evidence>
<feature type="domain" description="Squalene epoxidase" evidence="11">
    <location>
        <begin position="208"/>
        <end position="478"/>
    </location>
</feature>
<name>A0A1X0NLC9_9TRYP</name>
<dbReference type="GO" id="GO:0050660">
    <property type="term" value="F:flavin adenine dinucleotide binding"/>
    <property type="evidence" value="ECO:0007669"/>
    <property type="project" value="UniProtKB-UniRule"/>
</dbReference>
<keyword evidence="6 9" id="KW-0274">FAD</keyword>
<evidence type="ECO:0000256" key="4">
    <source>
        <dbReference type="ARBA" id="ARBA00012312"/>
    </source>
</evidence>
<protein>
    <recommendedName>
        <fullName evidence="4 9">Squalene monooxygenase</fullName>
        <ecNumber evidence="4 9">1.14.14.17</ecNumber>
    </recommendedName>
</protein>
<dbReference type="AlphaFoldDB" id="A0A1X0NLC9"/>
<dbReference type="GO" id="GO:0016020">
    <property type="term" value="C:membrane"/>
    <property type="evidence" value="ECO:0007669"/>
    <property type="project" value="UniProtKB-SubCell"/>
</dbReference>
<evidence type="ECO:0000256" key="6">
    <source>
        <dbReference type="ARBA" id="ARBA00022827"/>
    </source>
</evidence>
<dbReference type="GO" id="GO:0005783">
    <property type="term" value="C:endoplasmic reticulum"/>
    <property type="evidence" value="ECO:0007669"/>
    <property type="project" value="TreeGrafter"/>
</dbReference>
<dbReference type="PANTHER" id="PTHR10835:SF0">
    <property type="entry name" value="SQUALENE MONOOXYGENASE"/>
    <property type="match status" value="1"/>
</dbReference>
<feature type="transmembrane region" description="Helical" evidence="9">
    <location>
        <begin position="510"/>
        <end position="533"/>
    </location>
</feature>
<dbReference type="STRING" id="67003.A0A1X0NLC9"/>
<comment type="cofactor">
    <cofactor evidence="1 9">
        <name>FAD</name>
        <dbReference type="ChEBI" id="CHEBI:57692"/>
    </cofactor>
</comment>
<dbReference type="GO" id="GO:0004506">
    <property type="term" value="F:squalene monooxygenase activity"/>
    <property type="evidence" value="ECO:0007669"/>
    <property type="project" value="UniProtKB-UniRule"/>
</dbReference>
<evidence type="ECO:0000256" key="1">
    <source>
        <dbReference type="ARBA" id="ARBA00001974"/>
    </source>
</evidence>
<reference evidence="12 13" key="1">
    <citation type="submission" date="2017-03" db="EMBL/GenBank/DDBJ databases">
        <title>An alternative strategy for trypanosome survival in the mammalian bloodstream revealed through genome and transcriptome analysis of the ubiquitous bovine parasite Trypanosoma (Megatrypanum) theileri.</title>
        <authorList>
            <person name="Kelly S."/>
            <person name="Ivens A."/>
            <person name="Mott A."/>
            <person name="O'Neill E."/>
            <person name="Emms D."/>
            <person name="Macleod O."/>
            <person name="Voorheis P."/>
            <person name="Matthews J."/>
            <person name="Matthews K."/>
            <person name="Carrington M."/>
        </authorList>
    </citation>
    <scope>NUCLEOTIDE SEQUENCE [LARGE SCALE GENOMIC DNA]</scope>
    <source>
        <strain evidence="12">Edinburgh</strain>
    </source>
</reference>
<dbReference type="RefSeq" id="XP_028878976.1">
    <property type="nucleotide sequence ID" value="XM_029029792.1"/>
</dbReference>
<sequence length="568" mass="63484">MFFFILVLIVVALAALNHAASRIRFNPARVKYDYDAIVVGGSIAGPTIAKALSDQNRKVLLLERTLFTKPDRIVGELLQPGGVNALKQLHMDECASSIGMPCDGYVVVDEFKHEVELPYSKGLQGYSFHFGDFVQNLRQYVWRNCAANVTMLEATVNEVLVEGTAWQERAYGVEYSINANYKPPSSPFHGTSSQTQTTEETVRRVATAPLIIMCDGGASKFKARFQHYNPAPNYHSNFVGLVVRNVKLPVERHGTVFFGKTGPILSYRLDPNEIRMLIDYNQPTLPSLEKQSEWLIEEVSQYLPADMRSEFIIASKDLNGIRSMPVARYPAAFPSIKGYVGIGDHANQRHPLTGGGMTCAFNDVLHLSKQLATLPKLRSEDATEMANIEDKIQEAIIEYARTRYLHSSCINILSWALYAVFSIPALRNACFDYFLCGGDCVSGPMSLLAGVDSNPLHLLRHYYQVMFHGVFNLLTCSGAYSCRGEESSGFATKCFNAVTFFVNPFRLVNALYILIVSTAVFVPLAFMEFVSLWRFVDPTTFISTLTRKVNVVLYRVFFNGKNRKPVGL</sequence>
<dbReference type="GO" id="GO:0016126">
    <property type="term" value="P:sterol biosynthetic process"/>
    <property type="evidence" value="ECO:0007669"/>
    <property type="project" value="UniProtKB-UniRule"/>
</dbReference>
<evidence type="ECO:0000256" key="3">
    <source>
        <dbReference type="ARBA" id="ARBA00008802"/>
    </source>
</evidence>
<evidence type="ECO:0000313" key="12">
    <source>
        <dbReference type="EMBL" id="ORC84910.1"/>
    </source>
</evidence>
<evidence type="ECO:0000256" key="7">
    <source>
        <dbReference type="ARBA" id="ARBA00023002"/>
    </source>
</evidence>
<dbReference type="OrthoDB" id="1678617at2759"/>
<proteinExistence type="inferred from homology"/>
<dbReference type="PANTHER" id="PTHR10835">
    <property type="entry name" value="SQUALENE MONOOXYGENASE"/>
    <property type="match status" value="1"/>
</dbReference>
<dbReference type="EMBL" id="NBCO01000040">
    <property type="protein sequence ID" value="ORC84910.1"/>
    <property type="molecule type" value="Genomic_DNA"/>
</dbReference>
<keyword evidence="13" id="KW-1185">Reference proteome</keyword>
<organism evidence="12 13">
    <name type="scientific">Trypanosoma theileri</name>
    <dbReference type="NCBI Taxonomy" id="67003"/>
    <lineage>
        <taxon>Eukaryota</taxon>
        <taxon>Discoba</taxon>
        <taxon>Euglenozoa</taxon>
        <taxon>Kinetoplastea</taxon>
        <taxon>Metakinetoplastina</taxon>
        <taxon>Trypanosomatida</taxon>
        <taxon>Trypanosomatidae</taxon>
        <taxon>Trypanosoma</taxon>
    </lineage>
</organism>
<feature type="signal peptide" evidence="10">
    <location>
        <begin position="1"/>
        <end position="19"/>
    </location>
</feature>
<dbReference type="InterPro" id="IPR013698">
    <property type="entry name" value="Squalene_epoxidase"/>
</dbReference>
<evidence type="ECO:0000256" key="8">
    <source>
        <dbReference type="ARBA" id="ARBA00023136"/>
    </source>
</evidence>
<dbReference type="InterPro" id="IPR040125">
    <property type="entry name" value="Squalene_monox"/>
</dbReference>